<feature type="domain" description="Riboflavin kinase" evidence="16">
    <location>
        <begin position="181"/>
        <end position="308"/>
    </location>
</feature>
<dbReference type="PANTHER" id="PTHR22749">
    <property type="entry name" value="RIBOFLAVIN KINASE/FMN ADENYLYLTRANSFERASE"/>
    <property type="match status" value="1"/>
</dbReference>
<keyword evidence="18" id="KW-1185">Reference proteome</keyword>
<dbReference type="SMART" id="SM00904">
    <property type="entry name" value="Flavokinase"/>
    <property type="match status" value="1"/>
</dbReference>
<evidence type="ECO:0000256" key="14">
    <source>
        <dbReference type="ARBA" id="ARBA00049494"/>
    </source>
</evidence>
<dbReference type="Pfam" id="PF01687">
    <property type="entry name" value="Flavokinase"/>
    <property type="match status" value="1"/>
</dbReference>
<dbReference type="Gene3D" id="3.40.50.620">
    <property type="entry name" value="HUPs"/>
    <property type="match status" value="1"/>
</dbReference>
<evidence type="ECO:0000256" key="7">
    <source>
        <dbReference type="ARBA" id="ARBA00022695"/>
    </source>
</evidence>
<keyword evidence="7 15" id="KW-0548">Nucleotidyltransferase</keyword>
<keyword evidence="11 15" id="KW-0067">ATP-binding</keyword>
<dbReference type="Proteomes" id="UP000051870">
    <property type="component" value="Unassembled WGS sequence"/>
</dbReference>
<evidence type="ECO:0000313" key="17">
    <source>
        <dbReference type="EMBL" id="CUJ85644.1"/>
    </source>
</evidence>
<keyword evidence="12" id="KW-0511">Multifunctional enzyme</keyword>
<dbReference type="NCBIfam" id="NF004160">
    <property type="entry name" value="PRK05627.1-3"/>
    <property type="match status" value="1"/>
</dbReference>
<dbReference type="CDD" id="cd02064">
    <property type="entry name" value="FAD_synthetase_N"/>
    <property type="match status" value="1"/>
</dbReference>
<protein>
    <recommendedName>
        <fullName evidence="15">Riboflavin biosynthesis protein</fullName>
    </recommendedName>
    <domain>
        <recommendedName>
            <fullName evidence="15">Riboflavin kinase</fullName>
            <ecNumber evidence="15">2.7.1.26</ecNumber>
        </recommendedName>
        <alternativeName>
            <fullName evidence="15">Flavokinase</fullName>
        </alternativeName>
    </domain>
    <domain>
        <recommendedName>
            <fullName evidence="15">FMN adenylyltransferase</fullName>
            <ecNumber evidence="15">2.7.7.2</ecNumber>
        </recommendedName>
        <alternativeName>
            <fullName evidence="15">FAD pyrophosphorylase</fullName>
        </alternativeName>
        <alternativeName>
            <fullName evidence="15">FAD synthase</fullName>
        </alternativeName>
    </domain>
</protein>
<keyword evidence="4 15" id="KW-0285">Flavoprotein</keyword>
<reference evidence="18" key="1">
    <citation type="submission" date="2015-09" db="EMBL/GenBank/DDBJ databases">
        <authorList>
            <person name="Rodrigo-Torres Lidia"/>
            <person name="Arahal R.David."/>
        </authorList>
    </citation>
    <scope>NUCLEOTIDE SEQUENCE [LARGE SCALE GENOMIC DNA]</scope>
    <source>
        <strain evidence="18">CECT 7735</strain>
    </source>
</reference>
<keyword evidence="10 15" id="KW-0274">FAD</keyword>
<dbReference type="Pfam" id="PF06574">
    <property type="entry name" value="FAD_syn"/>
    <property type="match status" value="1"/>
</dbReference>
<dbReference type="GO" id="GO:0006747">
    <property type="term" value="P:FAD biosynthetic process"/>
    <property type="evidence" value="ECO:0007669"/>
    <property type="project" value="UniProtKB-UniRule"/>
</dbReference>
<evidence type="ECO:0000256" key="10">
    <source>
        <dbReference type="ARBA" id="ARBA00022827"/>
    </source>
</evidence>
<dbReference type="GeneID" id="83879601"/>
<evidence type="ECO:0000256" key="3">
    <source>
        <dbReference type="ARBA" id="ARBA00005201"/>
    </source>
</evidence>
<dbReference type="SUPFAM" id="SSF82114">
    <property type="entry name" value="Riboflavin kinase-like"/>
    <property type="match status" value="1"/>
</dbReference>
<dbReference type="GO" id="GO:0009398">
    <property type="term" value="P:FMN biosynthetic process"/>
    <property type="evidence" value="ECO:0007669"/>
    <property type="project" value="UniProtKB-UniRule"/>
</dbReference>
<evidence type="ECO:0000256" key="8">
    <source>
        <dbReference type="ARBA" id="ARBA00022741"/>
    </source>
</evidence>
<keyword evidence="8 15" id="KW-0547">Nucleotide-binding</keyword>
<evidence type="ECO:0000259" key="16">
    <source>
        <dbReference type="SMART" id="SM00904"/>
    </source>
</evidence>
<comment type="pathway">
    <text evidence="3 15">Cofactor biosynthesis; FMN biosynthesis; FMN from riboflavin (ATP route): step 1/1.</text>
</comment>
<accession>A0A0P1IB57</accession>
<sequence length="310" mass="33776">MRIIRDYQYVDEQDRGASAAIGNFDGVHLGHQSVIDIARKANDDAPLGIVTFEPHPREFFAPDAPPFRLTSAETRANRLEKLGVERLYELPFNATLSGLTPKDFARDVLADGLGLRHVVVGADFCFGKGRKGTAEDLQAFGKEMGFDVTIAPLVRDAETQVSSTEIRKALTEGRPRDAATMLGHWHRVDGPVIGGDQRGRDLGFPTANMSIDGLHPPKFGVYAVLVDVLEGPHQGSYQGAASVGVRPMFGVNKANIETHIFDFSGDLYGTELSIALIDFLRPEWKFDGLEALVAQIDADCATCREILAAL</sequence>
<evidence type="ECO:0000256" key="1">
    <source>
        <dbReference type="ARBA" id="ARBA00002121"/>
    </source>
</evidence>
<keyword evidence="5 15" id="KW-0288">FMN</keyword>
<comment type="function">
    <text evidence="1">Catalyzes the phosphorylation of riboflavin to FMN followed by the adenylation of FMN to FAD.</text>
</comment>
<dbReference type="InterPro" id="IPR015865">
    <property type="entry name" value="Riboflavin_kinase_bac/euk"/>
</dbReference>
<evidence type="ECO:0000256" key="2">
    <source>
        <dbReference type="ARBA" id="ARBA00004726"/>
    </source>
</evidence>
<dbReference type="RefSeq" id="WP_058309753.1">
    <property type="nucleotide sequence ID" value="NZ_CYTW01000001.1"/>
</dbReference>
<evidence type="ECO:0000256" key="11">
    <source>
        <dbReference type="ARBA" id="ARBA00022840"/>
    </source>
</evidence>
<dbReference type="GO" id="GO:0009231">
    <property type="term" value="P:riboflavin biosynthetic process"/>
    <property type="evidence" value="ECO:0007669"/>
    <property type="project" value="InterPro"/>
</dbReference>
<comment type="pathway">
    <text evidence="2 15">Cofactor biosynthesis; FAD biosynthesis; FAD from FMN: step 1/1.</text>
</comment>
<dbReference type="AlphaFoldDB" id="A0A0P1IB57"/>
<keyword evidence="6 15" id="KW-0808">Transferase</keyword>
<dbReference type="UniPathway" id="UPA00277">
    <property type="reaction ID" value="UER00407"/>
</dbReference>
<evidence type="ECO:0000256" key="5">
    <source>
        <dbReference type="ARBA" id="ARBA00022643"/>
    </source>
</evidence>
<dbReference type="InterPro" id="IPR015864">
    <property type="entry name" value="FAD_synthase"/>
</dbReference>
<name>A0A0P1IB57_9RHOB</name>
<dbReference type="InterPro" id="IPR002606">
    <property type="entry name" value="Riboflavin_kinase_bac"/>
</dbReference>
<dbReference type="SUPFAM" id="SSF52374">
    <property type="entry name" value="Nucleotidylyl transferase"/>
    <property type="match status" value="1"/>
</dbReference>
<dbReference type="InterPro" id="IPR023465">
    <property type="entry name" value="Riboflavin_kinase_dom_sf"/>
</dbReference>
<dbReference type="PIRSF" id="PIRSF004491">
    <property type="entry name" value="FAD_Synth"/>
    <property type="match status" value="1"/>
</dbReference>
<comment type="catalytic activity">
    <reaction evidence="14 15">
        <text>FMN + ATP + H(+) = FAD + diphosphate</text>
        <dbReference type="Rhea" id="RHEA:17237"/>
        <dbReference type="ChEBI" id="CHEBI:15378"/>
        <dbReference type="ChEBI" id="CHEBI:30616"/>
        <dbReference type="ChEBI" id="CHEBI:33019"/>
        <dbReference type="ChEBI" id="CHEBI:57692"/>
        <dbReference type="ChEBI" id="CHEBI:58210"/>
        <dbReference type="EC" id="2.7.7.2"/>
    </reaction>
</comment>
<dbReference type="Gene3D" id="2.40.30.30">
    <property type="entry name" value="Riboflavin kinase-like"/>
    <property type="match status" value="1"/>
</dbReference>
<dbReference type="GO" id="GO:0005524">
    <property type="term" value="F:ATP binding"/>
    <property type="evidence" value="ECO:0007669"/>
    <property type="project" value="UniProtKB-UniRule"/>
</dbReference>
<evidence type="ECO:0000256" key="6">
    <source>
        <dbReference type="ARBA" id="ARBA00022679"/>
    </source>
</evidence>
<dbReference type="PANTHER" id="PTHR22749:SF6">
    <property type="entry name" value="RIBOFLAVIN KINASE"/>
    <property type="match status" value="1"/>
</dbReference>
<dbReference type="STRING" id="1715693.PH7735_00521"/>
<dbReference type="EC" id="2.7.7.2" evidence="15"/>
<dbReference type="EMBL" id="CYTW01000001">
    <property type="protein sequence ID" value="CUJ85644.1"/>
    <property type="molecule type" value="Genomic_DNA"/>
</dbReference>
<dbReference type="FunFam" id="3.40.50.620:FF:000021">
    <property type="entry name" value="Riboflavin biosynthesis protein"/>
    <property type="match status" value="1"/>
</dbReference>
<dbReference type="InterPro" id="IPR014729">
    <property type="entry name" value="Rossmann-like_a/b/a_fold"/>
</dbReference>
<evidence type="ECO:0000256" key="4">
    <source>
        <dbReference type="ARBA" id="ARBA00022630"/>
    </source>
</evidence>
<evidence type="ECO:0000256" key="13">
    <source>
        <dbReference type="ARBA" id="ARBA00047880"/>
    </source>
</evidence>
<evidence type="ECO:0000256" key="12">
    <source>
        <dbReference type="ARBA" id="ARBA00023268"/>
    </source>
</evidence>
<organism evidence="17 18">
    <name type="scientific">Shimia thalassica</name>
    <dbReference type="NCBI Taxonomy" id="1715693"/>
    <lineage>
        <taxon>Bacteria</taxon>
        <taxon>Pseudomonadati</taxon>
        <taxon>Pseudomonadota</taxon>
        <taxon>Alphaproteobacteria</taxon>
        <taxon>Rhodobacterales</taxon>
        <taxon>Roseobacteraceae</taxon>
    </lineage>
</organism>
<comment type="similarity">
    <text evidence="15">Belongs to the ribF family.</text>
</comment>
<proteinExistence type="inferred from homology"/>
<comment type="catalytic activity">
    <reaction evidence="13 15">
        <text>riboflavin + ATP = FMN + ADP + H(+)</text>
        <dbReference type="Rhea" id="RHEA:14357"/>
        <dbReference type="ChEBI" id="CHEBI:15378"/>
        <dbReference type="ChEBI" id="CHEBI:30616"/>
        <dbReference type="ChEBI" id="CHEBI:57986"/>
        <dbReference type="ChEBI" id="CHEBI:58210"/>
        <dbReference type="ChEBI" id="CHEBI:456216"/>
        <dbReference type="EC" id="2.7.1.26"/>
    </reaction>
</comment>
<keyword evidence="9 15" id="KW-0418">Kinase</keyword>
<gene>
    <name evidence="17" type="primary">ribF</name>
    <name evidence="17" type="ORF">PH7735_00521</name>
</gene>
<dbReference type="GO" id="GO:0008531">
    <property type="term" value="F:riboflavin kinase activity"/>
    <property type="evidence" value="ECO:0007669"/>
    <property type="project" value="UniProtKB-UniRule"/>
</dbReference>
<evidence type="ECO:0000313" key="18">
    <source>
        <dbReference type="Proteomes" id="UP000051870"/>
    </source>
</evidence>
<evidence type="ECO:0000256" key="15">
    <source>
        <dbReference type="PIRNR" id="PIRNR004491"/>
    </source>
</evidence>
<dbReference type="GO" id="GO:0003919">
    <property type="term" value="F:FMN adenylyltransferase activity"/>
    <property type="evidence" value="ECO:0007669"/>
    <property type="project" value="UniProtKB-UniRule"/>
</dbReference>
<evidence type="ECO:0000256" key="9">
    <source>
        <dbReference type="ARBA" id="ARBA00022777"/>
    </source>
</evidence>
<dbReference type="NCBIfam" id="TIGR00083">
    <property type="entry name" value="ribF"/>
    <property type="match status" value="1"/>
</dbReference>
<dbReference type="UniPathway" id="UPA00276">
    <property type="reaction ID" value="UER00406"/>
</dbReference>
<dbReference type="EC" id="2.7.1.26" evidence="15"/>
<dbReference type="InterPro" id="IPR023468">
    <property type="entry name" value="Riboflavin_kinase"/>
</dbReference>